<protein>
    <submittedName>
        <fullName evidence="2">Glycosyltransferase</fullName>
    </submittedName>
</protein>
<dbReference type="Gene3D" id="3.90.550.10">
    <property type="entry name" value="Spore Coat Polysaccharide Biosynthesis Protein SpsA, Chain A"/>
    <property type="match status" value="1"/>
</dbReference>
<dbReference type="Proteomes" id="UP000251993">
    <property type="component" value="Chromosome"/>
</dbReference>
<feature type="domain" description="Glycosyltransferase 2-like" evidence="1">
    <location>
        <begin position="5"/>
        <end position="107"/>
    </location>
</feature>
<proteinExistence type="predicted"/>
<dbReference type="SUPFAM" id="SSF53448">
    <property type="entry name" value="Nucleotide-diphospho-sugar transferases"/>
    <property type="match status" value="1"/>
</dbReference>
<dbReference type="OrthoDB" id="9788101at2"/>
<keyword evidence="3" id="KW-1185">Reference proteome</keyword>
<dbReference type="AlphaFoldDB" id="A0A344TPE0"/>
<evidence type="ECO:0000259" key="1">
    <source>
        <dbReference type="Pfam" id="PF00535"/>
    </source>
</evidence>
<dbReference type="InterPro" id="IPR029044">
    <property type="entry name" value="Nucleotide-diphossugar_trans"/>
</dbReference>
<gene>
    <name evidence="2" type="ORF">DR864_23620</name>
</gene>
<organism evidence="2 3">
    <name type="scientific">Runella rosea</name>
    <dbReference type="NCBI Taxonomy" id="2259595"/>
    <lineage>
        <taxon>Bacteria</taxon>
        <taxon>Pseudomonadati</taxon>
        <taxon>Bacteroidota</taxon>
        <taxon>Cytophagia</taxon>
        <taxon>Cytophagales</taxon>
        <taxon>Spirosomataceae</taxon>
        <taxon>Runella</taxon>
    </lineage>
</organism>
<sequence length="266" mass="31013">MPKLSIITINYNNVEGLKKTIESVVNQTSQDFEYLVIDGGSTDESVEIIKRYADKINYWISEADNGIYQAMNKGIVKATGDYCQFLNSGDYLMAPDVTAKMLDNMPDCSILYGNKIREINGKMQVERSFAGRQVTLFDMYVSTFFHAPAYIKKTLFDTYGLYDESLKIVSDWKFYLITIGLNNEKVVYRDIDLVWFDPNGISSTNKALDKQERKVVLEQVLPPNIRLDYEEFARDGQIMRRLKKSKWAWFMILNLYRLFFRVDKYL</sequence>
<accession>A0A344TPE0</accession>
<dbReference type="RefSeq" id="WP_114069274.1">
    <property type="nucleotide sequence ID" value="NZ_CP030850.1"/>
</dbReference>
<dbReference type="Pfam" id="PF00535">
    <property type="entry name" value="Glycos_transf_2"/>
    <property type="match status" value="1"/>
</dbReference>
<reference evidence="2 3" key="1">
    <citation type="submission" date="2018-07" db="EMBL/GenBank/DDBJ databases">
        <title>Genome sequencing of Runella.</title>
        <authorList>
            <person name="Baek M.-G."/>
            <person name="Yi H."/>
        </authorList>
    </citation>
    <scope>NUCLEOTIDE SEQUENCE [LARGE SCALE GENOMIC DNA]</scope>
    <source>
        <strain evidence="2 3">HYN0085</strain>
    </source>
</reference>
<name>A0A344TPE0_9BACT</name>
<dbReference type="InterPro" id="IPR001173">
    <property type="entry name" value="Glyco_trans_2-like"/>
</dbReference>
<dbReference type="EMBL" id="CP030850">
    <property type="protein sequence ID" value="AXE20511.1"/>
    <property type="molecule type" value="Genomic_DNA"/>
</dbReference>
<dbReference type="CDD" id="cd06433">
    <property type="entry name" value="GT_2_WfgS_like"/>
    <property type="match status" value="1"/>
</dbReference>
<dbReference type="PANTHER" id="PTHR22916">
    <property type="entry name" value="GLYCOSYLTRANSFERASE"/>
    <property type="match status" value="1"/>
</dbReference>
<keyword evidence="2" id="KW-0808">Transferase</keyword>
<evidence type="ECO:0000313" key="3">
    <source>
        <dbReference type="Proteomes" id="UP000251993"/>
    </source>
</evidence>
<dbReference type="PANTHER" id="PTHR22916:SF67">
    <property type="entry name" value="COLANIC ACID BIOSYNTHESIS GLYCOSYL TRANSFERASE WCAE-RELATED"/>
    <property type="match status" value="1"/>
</dbReference>
<dbReference type="KEGG" id="run:DR864_23620"/>
<dbReference type="GO" id="GO:0016758">
    <property type="term" value="F:hexosyltransferase activity"/>
    <property type="evidence" value="ECO:0007669"/>
    <property type="project" value="UniProtKB-ARBA"/>
</dbReference>
<evidence type="ECO:0000313" key="2">
    <source>
        <dbReference type="EMBL" id="AXE20511.1"/>
    </source>
</evidence>